<proteinExistence type="predicted"/>
<feature type="compositionally biased region" description="Low complexity" evidence="1">
    <location>
        <begin position="105"/>
        <end position="115"/>
    </location>
</feature>
<dbReference type="PROSITE" id="PS51782">
    <property type="entry name" value="LYSM"/>
    <property type="match status" value="4"/>
</dbReference>
<name>A0A1R3SZI8_9BACT</name>
<dbReference type="Gene3D" id="3.10.350.10">
    <property type="entry name" value="LysM domain"/>
    <property type="match status" value="4"/>
</dbReference>
<evidence type="ECO:0000313" key="4">
    <source>
        <dbReference type="Proteomes" id="UP000187464"/>
    </source>
</evidence>
<feature type="domain" description="LysM" evidence="2">
    <location>
        <begin position="186"/>
        <end position="230"/>
    </location>
</feature>
<dbReference type="SUPFAM" id="SSF53822">
    <property type="entry name" value="Periplasmic binding protein-like I"/>
    <property type="match status" value="1"/>
</dbReference>
<dbReference type="CDD" id="cd06268">
    <property type="entry name" value="PBP1_ABC_transporter_LIVBP-like"/>
    <property type="match status" value="1"/>
</dbReference>
<feature type="compositionally biased region" description="Polar residues" evidence="1">
    <location>
        <begin position="94"/>
        <end position="104"/>
    </location>
</feature>
<feature type="domain" description="LysM" evidence="2">
    <location>
        <begin position="128"/>
        <end position="171"/>
    </location>
</feature>
<accession>A0A1R3SZI8</accession>
<dbReference type="EMBL" id="LT605205">
    <property type="protein sequence ID" value="SCD21596.1"/>
    <property type="molecule type" value="Genomic_DNA"/>
</dbReference>
<dbReference type="InterPro" id="IPR018392">
    <property type="entry name" value="LysM"/>
</dbReference>
<dbReference type="SUPFAM" id="SSF54106">
    <property type="entry name" value="LysM domain"/>
    <property type="match status" value="4"/>
</dbReference>
<dbReference type="SMART" id="SM00257">
    <property type="entry name" value="LysM"/>
    <property type="match status" value="4"/>
</dbReference>
<feature type="domain" description="LysM" evidence="2">
    <location>
        <begin position="249"/>
        <end position="299"/>
    </location>
</feature>
<dbReference type="KEGG" id="psac:PSM36_2800"/>
<reference evidence="4" key="1">
    <citation type="submission" date="2016-08" db="EMBL/GenBank/DDBJ databases">
        <authorList>
            <person name="Wibberg D."/>
        </authorList>
    </citation>
    <scope>NUCLEOTIDE SEQUENCE [LARGE SCALE GENOMIC DNA]</scope>
</reference>
<dbReference type="CDD" id="cd00118">
    <property type="entry name" value="LysM"/>
    <property type="match status" value="4"/>
</dbReference>
<evidence type="ECO:0000313" key="3">
    <source>
        <dbReference type="EMBL" id="SCD21596.1"/>
    </source>
</evidence>
<keyword evidence="4" id="KW-1185">Reference proteome</keyword>
<evidence type="ECO:0000256" key="1">
    <source>
        <dbReference type="SAM" id="MobiDB-lite"/>
    </source>
</evidence>
<dbReference type="InterPro" id="IPR028082">
    <property type="entry name" value="Peripla_BP_I"/>
</dbReference>
<dbReference type="RefSeq" id="WP_076931413.1">
    <property type="nucleotide sequence ID" value="NZ_LT605205.1"/>
</dbReference>
<dbReference type="Proteomes" id="UP000187464">
    <property type="component" value="Chromosome I"/>
</dbReference>
<protein>
    <submittedName>
        <fullName evidence="3">LysM repeat-containing protein</fullName>
    </submittedName>
</protein>
<evidence type="ECO:0000259" key="2">
    <source>
        <dbReference type="PROSITE" id="PS51782"/>
    </source>
</evidence>
<dbReference type="InterPro" id="IPR036779">
    <property type="entry name" value="LysM_dom_sf"/>
</dbReference>
<sequence>MHNRFNLSKIFWTVLFLGISLLSLQAQDLKYKTVEVNGQTYYEYNVQSGEGLYAISRTFSVSVADILRHNPGAERGLQNGQKLLIPVAGENKGQVVSPSQSANVPQSSQSPRPFQPFQSLPADQNTTFQHTVVLGETVYGIAKMYHTTVDEIFRLNPGAREGIAEGQVLTIPQRRVISQEKEENYRYHTILPKETLYSVSKTYSLKPEDVMRANPGLSVETFQIGKTIRIPFFESYEVILPYEEQTTNIIHKASRGETLYSIAKRYNVEVQEIQRLNPMLEGGLKSNMELLVPVKRILVEDDSRSNANEANRLLTQQIPSERVNVMKVGLLLPFLDETRGSHLRLQEYYEGFLLAVEKMKSNGANIELYVFEIGKGDDTQKLQSLLGTMEMQSLNLIIGGVSDAQIKMLSDFSRSHNMKYVVPFSQSNGEVLNNGNLFQVNPVQHMTYIKTASVFLQTFRNANIIFVQGGANDKNEFISLLQNDLRRNNVRYETLNATTTLSSTILALMSRSKENVIVPASGDSGLLRQITDELRKVQESDSGFAIRLFGYPDWQAYSNVKEDYSLFNTYIFAPFFANEQSRDVEAFKSNFRKWYGRDLLETFPSYGMWGYDTALFFLTALQRYGNNFEQNIERVNVNSLQFPFHFERPNNWGGFINSGLYFINYSTDGRIIKTDKSQ</sequence>
<gene>
    <name evidence="3" type="ORF">PSM36_2800</name>
</gene>
<dbReference type="AlphaFoldDB" id="A0A1R3SZI8"/>
<dbReference type="Gene3D" id="3.40.50.2300">
    <property type="match status" value="2"/>
</dbReference>
<dbReference type="STRING" id="1642647.PSM36_2800"/>
<feature type="domain" description="LysM" evidence="2">
    <location>
        <begin position="42"/>
        <end position="85"/>
    </location>
</feature>
<organism evidence="3 4">
    <name type="scientific">Proteiniphilum saccharofermentans</name>
    <dbReference type="NCBI Taxonomy" id="1642647"/>
    <lineage>
        <taxon>Bacteria</taxon>
        <taxon>Pseudomonadati</taxon>
        <taxon>Bacteroidota</taxon>
        <taxon>Bacteroidia</taxon>
        <taxon>Bacteroidales</taxon>
        <taxon>Dysgonomonadaceae</taxon>
        <taxon>Proteiniphilum</taxon>
    </lineage>
</organism>
<dbReference type="PANTHER" id="PTHR33734">
    <property type="entry name" value="LYSM DOMAIN-CONTAINING GPI-ANCHORED PROTEIN 2"/>
    <property type="match status" value="1"/>
</dbReference>
<dbReference type="Pfam" id="PF01476">
    <property type="entry name" value="LysM"/>
    <property type="match status" value="4"/>
</dbReference>
<dbReference type="PANTHER" id="PTHR33734:SF22">
    <property type="entry name" value="MEMBRANE-BOUND LYTIC MUREIN TRANSGLYCOSYLASE D"/>
    <property type="match status" value="1"/>
</dbReference>
<feature type="region of interest" description="Disordered" evidence="1">
    <location>
        <begin position="94"/>
        <end position="115"/>
    </location>
</feature>